<comment type="similarity">
    <text evidence="14 16">Belongs to the BABAM2 family.</text>
</comment>
<evidence type="ECO:0000256" key="3">
    <source>
        <dbReference type="ARBA" id="ARBA00022490"/>
    </source>
</evidence>
<dbReference type="Pfam" id="PF11176">
    <property type="entry name" value="Tma16"/>
    <property type="match status" value="1"/>
</dbReference>
<dbReference type="GO" id="GO:0006325">
    <property type="term" value="P:chromatin organization"/>
    <property type="evidence" value="ECO:0007669"/>
    <property type="project" value="UniProtKB-UniRule"/>
</dbReference>
<evidence type="ECO:0000256" key="15">
    <source>
        <dbReference type="ARBA" id="ARBA00034127"/>
    </source>
</evidence>
<evidence type="ECO:0000256" key="9">
    <source>
        <dbReference type="ARBA" id="ARBA00022786"/>
    </source>
</evidence>
<comment type="similarity">
    <text evidence="15">Belongs to the TMA16 family.</text>
</comment>
<dbReference type="PANTHER" id="PTHR15189">
    <property type="entry name" value="BRISC AND BRCA1-A COMPLEX MEMBER 2"/>
    <property type="match status" value="1"/>
</dbReference>
<keyword evidence="13 16" id="KW-0131">Cell cycle</keyword>
<evidence type="ECO:0000256" key="11">
    <source>
        <dbReference type="ARBA" id="ARBA00023204"/>
    </source>
</evidence>
<dbReference type="Pfam" id="PF06113">
    <property type="entry name" value="BRE"/>
    <property type="match status" value="1"/>
</dbReference>
<keyword evidence="6" id="KW-0677">Repeat</keyword>
<evidence type="ECO:0000256" key="1">
    <source>
        <dbReference type="ARBA" id="ARBA00004123"/>
    </source>
</evidence>
<keyword evidence="5 16" id="KW-0053">Apoptosis</keyword>
<dbReference type="Gene3D" id="1.20.1440.170">
    <property type="entry name" value="Translation machinery-associated protein 16-like"/>
    <property type="match status" value="1"/>
</dbReference>
<gene>
    <name evidence="17" type="ORF">BDFB_002507</name>
</gene>
<evidence type="ECO:0000256" key="4">
    <source>
        <dbReference type="ARBA" id="ARBA00022618"/>
    </source>
</evidence>
<dbReference type="Proteomes" id="UP000292052">
    <property type="component" value="Unassembled WGS sequence"/>
</dbReference>
<organism evidence="17 18">
    <name type="scientific">Asbolus verrucosus</name>
    <name type="common">Desert ironclad beetle</name>
    <dbReference type="NCBI Taxonomy" id="1661398"/>
    <lineage>
        <taxon>Eukaryota</taxon>
        <taxon>Metazoa</taxon>
        <taxon>Ecdysozoa</taxon>
        <taxon>Arthropoda</taxon>
        <taxon>Hexapoda</taxon>
        <taxon>Insecta</taxon>
        <taxon>Pterygota</taxon>
        <taxon>Neoptera</taxon>
        <taxon>Endopterygota</taxon>
        <taxon>Coleoptera</taxon>
        <taxon>Polyphaga</taxon>
        <taxon>Cucujiformia</taxon>
        <taxon>Tenebrionidae</taxon>
        <taxon>Pimeliinae</taxon>
        <taxon>Asbolus</taxon>
    </lineage>
</organism>
<dbReference type="OrthoDB" id="538811at2759"/>
<dbReference type="AlphaFoldDB" id="A0A482VJQ7"/>
<dbReference type="GO" id="GO:0006302">
    <property type="term" value="P:double-strand break repair"/>
    <property type="evidence" value="ECO:0007669"/>
    <property type="project" value="UniProtKB-UniRule"/>
</dbReference>
<dbReference type="GO" id="GO:0051301">
    <property type="term" value="P:cell division"/>
    <property type="evidence" value="ECO:0007669"/>
    <property type="project" value="UniProtKB-UniRule"/>
</dbReference>
<evidence type="ECO:0000256" key="7">
    <source>
        <dbReference type="ARBA" id="ARBA00022763"/>
    </source>
</evidence>
<keyword evidence="12 16" id="KW-0539">Nucleus</keyword>
<evidence type="ECO:0000256" key="8">
    <source>
        <dbReference type="ARBA" id="ARBA00022776"/>
    </source>
</evidence>
<evidence type="ECO:0000313" key="18">
    <source>
        <dbReference type="Proteomes" id="UP000292052"/>
    </source>
</evidence>
<dbReference type="FunFam" id="1.20.1440.170:FF:000001">
    <property type="entry name" value="Translation machinery-associated 16 homolog"/>
    <property type="match status" value="1"/>
</dbReference>
<evidence type="ECO:0000256" key="6">
    <source>
        <dbReference type="ARBA" id="ARBA00022737"/>
    </source>
</evidence>
<evidence type="ECO:0000256" key="5">
    <source>
        <dbReference type="ARBA" id="ARBA00022703"/>
    </source>
</evidence>
<dbReference type="InterPro" id="IPR010358">
    <property type="entry name" value="BRE"/>
</dbReference>
<evidence type="ECO:0000313" key="17">
    <source>
        <dbReference type="EMBL" id="RZC32747.1"/>
    </source>
</evidence>
<dbReference type="InterPro" id="IPR038356">
    <property type="entry name" value="Tma16_sf"/>
</dbReference>
<sequence length="564" mass="66227">MDLLPYNNENLLINFPPLLRRNFEELFCHGKIGLTPFTLSDISFTKQYTENNSTYSYYYTLKIPYAGKRLSWELIFNPEDMCFAPDFSFNDDTFYMSHDLDVIVENVPSLMNWNVNDSKSLTNVLKEFLNLFKKQQIEKLHKENIYSQLCTEYQHLTEEVITPSDIEVYLENTSVHFVINIKVDLSSLPEYSQTIFSRRKDQSDILLNPGEDNCILKMSYIKLDGSRVNASLQLSPRVEQALGNAKTFHIPNYSKQTSLFEYVTLIGKLLRDQVKKVAQHYKLKKEYINCLCTMYAQNMIEFDSETFHKGVFLCEVGDYHCLVHVDISDLFPQEKPTVTLHSLYCASPKKPCLEVVEDYPYSPRWEPNMMLQKLKVYLVEATKIKDLANKCKHPNSRKTHALIKQIQKEKSRDKKKKSNNIKLNILGEKLLWFRDNLEPNCAIYTPKQTVELIEKYLSRFEEELEQIRIKHSIGNRKNRQHASREDIINLTIQQEREEFNSCGLEIPDVLNIPQFQLLRQWNGELRFLPKFKLKRYSRKYLEGSCTHASAKDTKQNVEKTMDTN</sequence>
<keyword evidence="18" id="KW-1185">Reference proteome</keyword>
<evidence type="ECO:0000256" key="16">
    <source>
        <dbReference type="RuleBase" id="RU368019"/>
    </source>
</evidence>
<dbReference type="GO" id="GO:0007095">
    <property type="term" value="P:mitotic G2 DNA damage checkpoint signaling"/>
    <property type="evidence" value="ECO:0007669"/>
    <property type="project" value="UniProtKB-UniRule"/>
</dbReference>
<evidence type="ECO:0000256" key="10">
    <source>
        <dbReference type="ARBA" id="ARBA00022853"/>
    </source>
</evidence>
<comment type="caution">
    <text evidence="17">The sequence shown here is derived from an EMBL/GenBank/DDBJ whole genome shotgun (WGS) entry which is preliminary data.</text>
</comment>
<dbReference type="GO" id="GO:0005737">
    <property type="term" value="C:cytoplasm"/>
    <property type="evidence" value="ECO:0007669"/>
    <property type="project" value="UniProtKB-SubCell"/>
</dbReference>
<keyword evidence="7 16" id="KW-0227">DNA damage</keyword>
<keyword evidence="11 16" id="KW-0234">DNA repair</keyword>
<dbReference type="GO" id="GO:0006915">
    <property type="term" value="P:apoptotic process"/>
    <property type="evidence" value="ECO:0007669"/>
    <property type="project" value="UniProtKB-UniRule"/>
</dbReference>
<dbReference type="EMBL" id="QDEB01094881">
    <property type="protein sequence ID" value="RZC32747.1"/>
    <property type="molecule type" value="Genomic_DNA"/>
</dbReference>
<dbReference type="GO" id="GO:0010212">
    <property type="term" value="P:response to ionizing radiation"/>
    <property type="evidence" value="ECO:0007669"/>
    <property type="project" value="UniProtKB-UniRule"/>
</dbReference>
<reference evidence="17 18" key="1">
    <citation type="submission" date="2017-03" db="EMBL/GenBank/DDBJ databases">
        <title>Genome of the blue death feigning beetle - Asbolus verrucosus.</title>
        <authorList>
            <person name="Rider S.D."/>
        </authorList>
    </citation>
    <scope>NUCLEOTIDE SEQUENCE [LARGE SCALE GENOMIC DNA]</scope>
    <source>
        <strain evidence="17">Butters</strain>
        <tissue evidence="17">Head and leg muscle</tissue>
    </source>
</reference>
<dbReference type="InterPro" id="IPR021346">
    <property type="entry name" value="Tma16"/>
</dbReference>
<keyword evidence="3 16" id="KW-0963">Cytoplasm</keyword>
<comment type="function">
    <text evidence="16">May play a role in homeostasis or cellular differentiation in cells of neural, epithelial and germline origins. May also act as a death receptor-associated anti-apoptotic protein, which inhibits the mitochondrial apoptotic pathway.</text>
</comment>
<comment type="subunit">
    <text evidence="16">Component of the ARISC complex. Component of the BRCA1-A complex. Component of the BRISC complex. Binds polyubiquitin.</text>
</comment>
<dbReference type="CDD" id="cd23665">
    <property type="entry name" value="BRE-like_insects"/>
    <property type="match status" value="1"/>
</dbReference>
<evidence type="ECO:0000256" key="2">
    <source>
        <dbReference type="ARBA" id="ARBA00019438"/>
    </source>
</evidence>
<proteinExistence type="inferred from homology"/>
<comment type="domain">
    <text evidence="16">Contains 2 ubiquitin-conjugating enzyme family-like (UEV-like) regions. These regions lack the critical Cys residues required for ubiquitination but retain the ability to bind ubiquitin.</text>
</comment>
<dbReference type="STRING" id="1661398.A0A482VJQ7"/>
<accession>A0A482VJQ7</accession>
<evidence type="ECO:0000256" key="13">
    <source>
        <dbReference type="ARBA" id="ARBA00023306"/>
    </source>
</evidence>
<evidence type="ECO:0000256" key="12">
    <source>
        <dbReference type="ARBA" id="ARBA00023242"/>
    </source>
</evidence>
<dbReference type="GO" id="GO:0045739">
    <property type="term" value="P:positive regulation of DNA repair"/>
    <property type="evidence" value="ECO:0007669"/>
    <property type="project" value="UniProtKB-UniRule"/>
</dbReference>
<keyword evidence="9 16" id="KW-0833">Ubl conjugation pathway</keyword>
<dbReference type="GO" id="GO:0070531">
    <property type="term" value="C:BRCA1-A complex"/>
    <property type="evidence" value="ECO:0007669"/>
    <property type="project" value="UniProtKB-UniRule"/>
</dbReference>
<comment type="subcellular location">
    <subcellularLocation>
        <location evidence="16">Cytoplasm</location>
    </subcellularLocation>
    <subcellularLocation>
        <location evidence="1 16">Nucleus</location>
    </subcellularLocation>
    <text evidence="16">Localizes at sites of DNA damage at double-strand breaks (DSBs).</text>
</comment>
<protein>
    <recommendedName>
        <fullName evidence="2 16">BRISC and BRCA1-A complex member 2</fullName>
    </recommendedName>
</protein>
<name>A0A482VJQ7_ASBVE</name>
<dbReference type="GO" id="GO:0070552">
    <property type="term" value="C:BRISC complex"/>
    <property type="evidence" value="ECO:0007669"/>
    <property type="project" value="UniProtKB-UniRule"/>
</dbReference>
<evidence type="ECO:0000256" key="14">
    <source>
        <dbReference type="ARBA" id="ARBA00025766"/>
    </source>
</evidence>
<dbReference type="PANTHER" id="PTHR15189:SF7">
    <property type="entry name" value="BRISC AND BRCA1-A COMPLEX MEMBER 2"/>
    <property type="match status" value="1"/>
</dbReference>
<keyword evidence="10 16" id="KW-0156">Chromatin regulator</keyword>
<keyword evidence="8 16" id="KW-0498">Mitosis</keyword>
<dbReference type="GO" id="GO:0031593">
    <property type="term" value="F:polyubiquitin modification-dependent protein binding"/>
    <property type="evidence" value="ECO:0007669"/>
    <property type="project" value="UniProtKB-UniRule"/>
</dbReference>
<keyword evidence="4 16" id="KW-0132">Cell division</keyword>